<keyword evidence="2" id="KW-0472">Membrane</keyword>
<feature type="transmembrane region" description="Helical" evidence="2">
    <location>
        <begin position="1085"/>
        <end position="1109"/>
    </location>
</feature>
<dbReference type="Proteomes" id="UP001301769">
    <property type="component" value="Unassembled WGS sequence"/>
</dbReference>
<reference evidence="3" key="2">
    <citation type="submission" date="2023-05" db="EMBL/GenBank/DDBJ databases">
        <authorList>
            <consortium name="Lawrence Berkeley National Laboratory"/>
            <person name="Steindorff A."/>
            <person name="Hensen N."/>
            <person name="Bonometti L."/>
            <person name="Westerberg I."/>
            <person name="Brannstrom I.O."/>
            <person name="Guillou S."/>
            <person name="Cros-Aarteil S."/>
            <person name="Calhoun S."/>
            <person name="Haridas S."/>
            <person name="Kuo A."/>
            <person name="Mondo S."/>
            <person name="Pangilinan J."/>
            <person name="Riley R."/>
            <person name="Labutti K."/>
            <person name="Andreopoulos B."/>
            <person name="Lipzen A."/>
            <person name="Chen C."/>
            <person name="Yanf M."/>
            <person name="Daum C."/>
            <person name="Ng V."/>
            <person name="Clum A."/>
            <person name="Ohm R."/>
            <person name="Martin F."/>
            <person name="Silar P."/>
            <person name="Natvig D."/>
            <person name="Lalanne C."/>
            <person name="Gautier V."/>
            <person name="Ament-Velasquez S.L."/>
            <person name="Kruys A."/>
            <person name="Hutchinson M.I."/>
            <person name="Powell A.J."/>
            <person name="Barry K."/>
            <person name="Miller A.N."/>
            <person name="Grigoriev I.V."/>
            <person name="Debuchy R."/>
            <person name="Gladieux P."/>
            <person name="Thoren M.H."/>
            <person name="Johannesson H."/>
        </authorList>
    </citation>
    <scope>NUCLEOTIDE SEQUENCE</scope>
    <source>
        <strain evidence="3">PSN293</strain>
    </source>
</reference>
<feature type="compositionally biased region" description="Polar residues" evidence="1">
    <location>
        <begin position="1"/>
        <end position="20"/>
    </location>
</feature>
<feature type="transmembrane region" description="Helical" evidence="2">
    <location>
        <begin position="828"/>
        <end position="847"/>
    </location>
</feature>
<accession>A0AAN6YJG0</accession>
<feature type="compositionally biased region" description="Low complexity" evidence="1">
    <location>
        <begin position="489"/>
        <end position="527"/>
    </location>
</feature>
<feature type="transmembrane region" description="Helical" evidence="2">
    <location>
        <begin position="1235"/>
        <end position="1257"/>
    </location>
</feature>
<evidence type="ECO:0000256" key="2">
    <source>
        <dbReference type="SAM" id="Phobius"/>
    </source>
</evidence>
<keyword evidence="2" id="KW-0812">Transmembrane</keyword>
<dbReference type="InterPro" id="IPR021840">
    <property type="entry name" value="DUF3433"/>
</dbReference>
<dbReference type="Pfam" id="PF11915">
    <property type="entry name" value="DUF3433"/>
    <property type="match status" value="2"/>
</dbReference>
<feature type="compositionally biased region" description="Basic and acidic residues" evidence="1">
    <location>
        <begin position="95"/>
        <end position="113"/>
    </location>
</feature>
<feature type="region of interest" description="Disordered" evidence="1">
    <location>
        <begin position="201"/>
        <end position="232"/>
    </location>
</feature>
<keyword evidence="2" id="KW-1133">Transmembrane helix</keyword>
<evidence type="ECO:0000313" key="4">
    <source>
        <dbReference type="Proteomes" id="UP001301769"/>
    </source>
</evidence>
<dbReference type="EMBL" id="MU858060">
    <property type="protein sequence ID" value="KAK4217302.1"/>
    <property type="molecule type" value="Genomic_DNA"/>
</dbReference>
<feature type="compositionally biased region" description="Polar residues" evidence="1">
    <location>
        <begin position="661"/>
        <end position="681"/>
    </location>
</feature>
<gene>
    <name evidence="3" type="ORF">QBC37DRAFT_308124</name>
</gene>
<protein>
    <submittedName>
        <fullName evidence="3">Uncharacterized protein</fullName>
    </submittedName>
</protein>
<reference evidence="3" key="1">
    <citation type="journal article" date="2023" name="Mol. Phylogenet. Evol.">
        <title>Genome-scale phylogeny and comparative genomics of the fungal order Sordariales.</title>
        <authorList>
            <person name="Hensen N."/>
            <person name="Bonometti L."/>
            <person name="Westerberg I."/>
            <person name="Brannstrom I.O."/>
            <person name="Guillou S."/>
            <person name="Cros-Aarteil S."/>
            <person name="Calhoun S."/>
            <person name="Haridas S."/>
            <person name="Kuo A."/>
            <person name="Mondo S."/>
            <person name="Pangilinan J."/>
            <person name="Riley R."/>
            <person name="LaButti K."/>
            <person name="Andreopoulos B."/>
            <person name="Lipzen A."/>
            <person name="Chen C."/>
            <person name="Yan M."/>
            <person name="Daum C."/>
            <person name="Ng V."/>
            <person name="Clum A."/>
            <person name="Steindorff A."/>
            <person name="Ohm R.A."/>
            <person name="Martin F."/>
            <person name="Silar P."/>
            <person name="Natvig D.O."/>
            <person name="Lalanne C."/>
            <person name="Gautier V."/>
            <person name="Ament-Velasquez S.L."/>
            <person name="Kruys A."/>
            <person name="Hutchinson M.I."/>
            <person name="Powell A.J."/>
            <person name="Barry K."/>
            <person name="Miller A.N."/>
            <person name="Grigoriev I.V."/>
            <person name="Debuchy R."/>
            <person name="Gladieux P."/>
            <person name="Hiltunen Thoren M."/>
            <person name="Johannesson H."/>
        </authorList>
    </citation>
    <scope>NUCLEOTIDE SEQUENCE</scope>
    <source>
        <strain evidence="3">PSN293</strain>
    </source>
</reference>
<dbReference type="PANTHER" id="PTHR37544">
    <property type="entry name" value="SPRAY-RELATED"/>
    <property type="match status" value="1"/>
</dbReference>
<feature type="compositionally biased region" description="Low complexity" evidence="1">
    <location>
        <begin position="569"/>
        <end position="644"/>
    </location>
</feature>
<feature type="transmembrane region" description="Helical" evidence="2">
    <location>
        <begin position="1197"/>
        <end position="1215"/>
    </location>
</feature>
<feature type="compositionally biased region" description="Polar residues" evidence="1">
    <location>
        <begin position="557"/>
        <end position="568"/>
    </location>
</feature>
<feature type="region of interest" description="Disordered" evidence="1">
    <location>
        <begin position="77"/>
        <end position="120"/>
    </location>
</feature>
<feature type="transmembrane region" description="Helical" evidence="2">
    <location>
        <begin position="1129"/>
        <end position="1150"/>
    </location>
</feature>
<feature type="compositionally biased region" description="Polar residues" evidence="1">
    <location>
        <begin position="738"/>
        <end position="787"/>
    </location>
</feature>
<evidence type="ECO:0000313" key="3">
    <source>
        <dbReference type="EMBL" id="KAK4217302.1"/>
    </source>
</evidence>
<sequence length="1353" mass="146996">MAGSSQTPEPESPPNAQSPTPGHVPTSVPKAEHAERKTPVNGSTYSFPHPLESPTCWREHGSEFDIELETLTIPGSATYSTDRLIPRPTPSVSESLDHNRDQPSNDQARHQQESKTQPKVTDRIDVRSLNYKPTALRWPFSVLLLSVMAGLFAFLEYQAQHLLPTNYTLLQVSHPTAFASLGNSGDYQANKASSDTTLQTVATTPQPEPASITRWNRAKLAPDPDPRPPEQSYPKPFHPFDAYCGWAAPRWTVETYAEYSTPCVPQLEPDNVECFDGKITVWLMEIIETFITNDPSWCPCRIILDILFEGDRWNMGPGLPAHSALLDWDTADSGCKSAMLAIASLNEYKVLWSAQKTSTIHTRGAAFVSWSSTGVAYPQTPPLASDVGFAPLWMYATTDAKGNVLIPLVSRVAGIDPQDVFGNEVHSTETALFPERWRPKEWHSTLAGWGIWVDNPCWSSQPCTLTPEVTDLSATVWWTFPLSMPDRVASSTGSGSSQPSASSTTTTATGIASTGSKSPDSSQPKPSATIELPPSRTSSSMTTTTSSAQTSPSATRGSISKPGSVSQHSSLPEPESTSNEPESTSNSQHSPFSTESLLQSTSSQAPASTTRRPSKPSSVLHHSSSLPEPVSISTSQQFPSSSDSKGASQPSRSSPEPGAASQHSPSLPDSESTVTLQHSPSSPEPETALQHSRSSPELELTSVHPSLSPENMTHDTSEEPLMSSGILVLGSHLTSLRSQPSLTNTASRTSAEQQQVSNNNTKNIVTSTYRNQRPSIGDFTSTLATSDTPMTPSPSPSLPVPVPVPLPPKGPIPPGTQSLFFNLSSESAYLMVSVVPVLLATLLLVLLQVMTNAINSILPFRALVHPEGALPEDSLLLSRNPSIFSSPFIAARFWGRFQDPLPLIGGLLSLLATVLVTLSSEVVRLVLTTDCGGDHHHSVRVCAFGLRKSNLLRAAEGLLGCLAVLAIVVAVVMWRCKATGLADDPWSIEGMAGLVRNGDGGLVGLLRSVSAEKGKSAVREGIERSLQGRRFRLGITEGTCRYGIEVVPTSTQNKVPIKQRAQNPPTRKGIDVGKRKKGLIRRLGAVDWGLVLRVSALLFTLGLLILILYYETTVGVDTGFERFMNSQTVGVRILFAVFGILINGFWNWYFAATFESQIHSLLAKRPRPAKESILLSPPSNVFVGLFRSTRYIKEDHLSFHIALATFFAKFTPILLSNIPFSNAVTWKIHEACTWIAVGLLLHMVLVLTAAVVFVPLWEGIAARRRRVYRLYYGRSKVKELMPLGTDTVVGCMYYVYDSSMVGDFEGLSVMGRGEKVRLVVGMEKLYWFGRRKVAVTSTGNVRGAQERVGVDYV</sequence>
<feature type="region of interest" description="Disordered" evidence="1">
    <location>
        <begin position="488"/>
        <end position="719"/>
    </location>
</feature>
<feature type="transmembrane region" description="Helical" evidence="2">
    <location>
        <begin position="954"/>
        <end position="974"/>
    </location>
</feature>
<dbReference type="PANTHER" id="PTHR37544:SF3">
    <property type="entry name" value="SPRAY"/>
    <property type="match status" value="1"/>
</dbReference>
<name>A0AAN6YJG0_9PEZI</name>
<feature type="compositionally biased region" description="Polar residues" evidence="1">
    <location>
        <begin position="645"/>
        <end position="654"/>
    </location>
</feature>
<keyword evidence="4" id="KW-1185">Reference proteome</keyword>
<evidence type="ECO:0000256" key="1">
    <source>
        <dbReference type="SAM" id="MobiDB-lite"/>
    </source>
</evidence>
<feature type="region of interest" description="Disordered" evidence="1">
    <location>
        <begin position="1"/>
        <end position="49"/>
    </location>
</feature>
<organism evidence="3 4">
    <name type="scientific">Rhypophila decipiens</name>
    <dbReference type="NCBI Taxonomy" id="261697"/>
    <lineage>
        <taxon>Eukaryota</taxon>
        <taxon>Fungi</taxon>
        <taxon>Dikarya</taxon>
        <taxon>Ascomycota</taxon>
        <taxon>Pezizomycotina</taxon>
        <taxon>Sordariomycetes</taxon>
        <taxon>Sordariomycetidae</taxon>
        <taxon>Sordariales</taxon>
        <taxon>Naviculisporaceae</taxon>
        <taxon>Rhypophila</taxon>
    </lineage>
</organism>
<feature type="compositionally biased region" description="Low complexity" evidence="1">
    <location>
        <begin position="534"/>
        <end position="556"/>
    </location>
</feature>
<feature type="transmembrane region" description="Helical" evidence="2">
    <location>
        <begin position="901"/>
        <end position="920"/>
    </location>
</feature>
<feature type="region of interest" description="Disordered" evidence="1">
    <location>
        <begin position="738"/>
        <end position="798"/>
    </location>
</feature>
<comment type="caution">
    <text evidence="3">The sequence shown here is derived from an EMBL/GenBank/DDBJ whole genome shotgun (WGS) entry which is preliminary data.</text>
</comment>
<proteinExistence type="predicted"/>